<feature type="region of interest" description="Disordered" evidence="4">
    <location>
        <begin position="49"/>
        <end position="77"/>
    </location>
</feature>
<dbReference type="SUPFAM" id="SSF47336">
    <property type="entry name" value="ACP-like"/>
    <property type="match status" value="1"/>
</dbReference>
<dbReference type="InterPro" id="IPR045851">
    <property type="entry name" value="AMP-bd_C_sf"/>
</dbReference>
<dbReference type="InterPro" id="IPR020845">
    <property type="entry name" value="AMP-binding_CS"/>
</dbReference>
<dbReference type="PANTHER" id="PTHR45527:SF1">
    <property type="entry name" value="FATTY ACID SYNTHASE"/>
    <property type="match status" value="1"/>
</dbReference>
<keyword evidence="7" id="KW-1185">Reference proteome</keyword>
<dbReference type="NCBIfam" id="TIGR01733">
    <property type="entry name" value="AA-adenyl-dom"/>
    <property type="match status" value="1"/>
</dbReference>
<comment type="caution">
    <text evidence="6">The sequence shown here is derived from an EMBL/GenBank/DDBJ whole genome shotgun (WGS) entry which is preliminary data.</text>
</comment>
<organism evidence="6 7">
    <name type="scientific">Streptomyces gobitricini</name>
    <dbReference type="NCBI Taxonomy" id="68211"/>
    <lineage>
        <taxon>Bacteria</taxon>
        <taxon>Bacillati</taxon>
        <taxon>Actinomycetota</taxon>
        <taxon>Actinomycetes</taxon>
        <taxon>Kitasatosporales</taxon>
        <taxon>Streptomycetaceae</taxon>
        <taxon>Streptomyces</taxon>
    </lineage>
</organism>
<dbReference type="InterPro" id="IPR006162">
    <property type="entry name" value="Ppantetheine_attach_site"/>
</dbReference>
<evidence type="ECO:0000256" key="3">
    <source>
        <dbReference type="ARBA" id="ARBA00022553"/>
    </source>
</evidence>
<reference evidence="6 7" key="1">
    <citation type="journal article" date="2019" name="Int. J. Syst. Evol. Microbiol.">
        <title>The Global Catalogue of Microorganisms (GCM) 10K type strain sequencing project: providing services to taxonomists for standard genome sequencing and annotation.</title>
        <authorList>
            <consortium name="The Broad Institute Genomics Platform"/>
            <consortium name="The Broad Institute Genome Sequencing Center for Infectious Disease"/>
            <person name="Wu L."/>
            <person name="Ma J."/>
        </authorList>
    </citation>
    <scope>NUCLEOTIDE SEQUENCE [LARGE SCALE GENOMIC DNA]</scope>
    <source>
        <strain evidence="6 7">JCM 5062</strain>
    </source>
</reference>
<dbReference type="Proteomes" id="UP001499942">
    <property type="component" value="Unassembled WGS sequence"/>
</dbReference>
<name>A0ABN3MF76_9ACTN</name>
<dbReference type="Gene3D" id="3.40.50.12780">
    <property type="entry name" value="N-terminal domain of ligase-like"/>
    <property type="match status" value="1"/>
</dbReference>
<dbReference type="InterPro" id="IPR010071">
    <property type="entry name" value="AA_adenyl_dom"/>
</dbReference>
<dbReference type="Pfam" id="PF13193">
    <property type="entry name" value="AMP-binding_C"/>
    <property type="match status" value="1"/>
</dbReference>
<dbReference type="PROSITE" id="PS00455">
    <property type="entry name" value="AMP_BINDING"/>
    <property type="match status" value="1"/>
</dbReference>
<evidence type="ECO:0000256" key="2">
    <source>
        <dbReference type="ARBA" id="ARBA00022450"/>
    </source>
</evidence>
<evidence type="ECO:0000313" key="7">
    <source>
        <dbReference type="Proteomes" id="UP001499942"/>
    </source>
</evidence>
<feature type="compositionally biased region" description="Low complexity" evidence="4">
    <location>
        <begin position="53"/>
        <end position="62"/>
    </location>
</feature>
<dbReference type="InterPro" id="IPR025110">
    <property type="entry name" value="AMP-bd_C"/>
</dbReference>
<dbReference type="Gene3D" id="3.30.300.30">
    <property type="match status" value="1"/>
</dbReference>
<dbReference type="EMBL" id="BAAASR010000018">
    <property type="protein sequence ID" value="GAA2500755.1"/>
    <property type="molecule type" value="Genomic_DNA"/>
</dbReference>
<dbReference type="Pfam" id="PF00550">
    <property type="entry name" value="PP-binding"/>
    <property type="match status" value="1"/>
</dbReference>
<dbReference type="SMART" id="SM00823">
    <property type="entry name" value="PKS_PP"/>
    <property type="match status" value="1"/>
</dbReference>
<accession>A0ABN3MF76</accession>
<dbReference type="InterPro" id="IPR023213">
    <property type="entry name" value="CAT-like_dom_sf"/>
</dbReference>
<evidence type="ECO:0000256" key="4">
    <source>
        <dbReference type="SAM" id="MobiDB-lite"/>
    </source>
</evidence>
<dbReference type="Gene3D" id="3.30.559.30">
    <property type="entry name" value="Nonribosomal peptide synthetase, condensation domain"/>
    <property type="match status" value="1"/>
</dbReference>
<dbReference type="InterPro" id="IPR009081">
    <property type="entry name" value="PP-bd_ACP"/>
</dbReference>
<dbReference type="PANTHER" id="PTHR45527">
    <property type="entry name" value="NONRIBOSOMAL PEPTIDE SYNTHETASE"/>
    <property type="match status" value="1"/>
</dbReference>
<dbReference type="Gene3D" id="3.30.559.10">
    <property type="entry name" value="Chloramphenicol acetyltransferase-like domain"/>
    <property type="match status" value="1"/>
</dbReference>
<dbReference type="InterPro" id="IPR036736">
    <property type="entry name" value="ACP-like_sf"/>
</dbReference>
<comment type="cofactor">
    <cofactor evidence="1">
        <name>pantetheine 4'-phosphate</name>
        <dbReference type="ChEBI" id="CHEBI:47942"/>
    </cofactor>
</comment>
<dbReference type="SUPFAM" id="SSF56801">
    <property type="entry name" value="Acetyl-CoA synthetase-like"/>
    <property type="match status" value="1"/>
</dbReference>
<evidence type="ECO:0000313" key="6">
    <source>
        <dbReference type="EMBL" id="GAA2500755.1"/>
    </source>
</evidence>
<dbReference type="Gene3D" id="1.10.1200.10">
    <property type="entry name" value="ACP-like"/>
    <property type="match status" value="1"/>
</dbReference>
<evidence type="ECO:0000259" key="5">
    <source>
        <dbReference type="PROSITE" id="PS50075"/>
    </source>
</evidence>
<feature type="region of interest" description="Disordered" evidence="4">
    <location>
        <begin position="868"/>
        <end position="892"/>
    </location>
</feature>
<dbReference type="PROSITE" id="PS00012">
    <property type="entry name" value="PHOSPHOPANTETHEINE"/>
    <property type="match status" value="1"/>
</dbReference>
<proteinExistence type="predicted"/>
<keyword evidence="3" id="KW-0597">Phosphoprotein</keyword>
<gene>
    <name evidence="6" type="ORF">GCM10010393_36500</name>
</gene>
<dbReference type="InterPro" id="IPR020806">
    <property type="entry name" value="PKS_PP-bd"/>
</dbReference>
<feature type="domain" description="Carrier" evidence="5">
    <location>
        <begin position="888"/>
        <end position="962"/>
    </location>
</feature>
<evidence type="ECO:0000256" key="1">
    <source>
        <dbReference type="ARBA" id="ARBA00001957"/>
    </source>
</evidence>
<dbReference type="InterPro" id="IPR042099">
    <property type="entry name" value="ANL_N_sf"/>
</dbReference>
<keyword evidence="2" id="KW-0596">Phosphopantetheine</keyword>
<dbReference type="Pfam" id="PF00501">
    <property type="entry name" value="AMP-binding"/>
    <property type="match status" value="1"/>
</dbReference>
<dbReference type="PROSITE" id="PS50075">
    <property type="entry name" value="CARRIER"/>
    <property type="match status" value="1"/>
</dbReference>
<dbReference type="RefSeq" id="WP_344362319.1">
    <property type="nucleotide sequence ID" value="NZ_BAAASR010000018.1"/>
</dbReference>
<sequence>MTDDHLHDPSTAGRLCRAVALRVHGGADPERLGRDLAPLTGTTTTRLWVQDVPEGAESPAAARSRERELSRPADPATGPGLRAVLLRYADGAADLVVVAHRAVPVAPYELARALLLGPPAAPPGPVTAPVTAPSPGPEDVAGRLSEDVAGRLREGVARLDRAPAPDWGLGEPGATTAGARAFTLPVHGDVPTAVTAAAALGLVLVRCTGGPEVELGVDAEHSVTFTAGPAATVGEYLDQVRHARPAPSRAPVAGLYVTEPAEVLTGEGLKAETIATRPFLAPLHPLSVHVTDDGSTVLSGVCHHRRSVFGDAAVEWLTGMLVTAHRALVTARPDTPLADVPLFDDEQRRRLAVLGGLGRTPTAPGAPGARIEQTVRSWAERTPDATALTYDGEDLTYRQLDERADRIARSLRALGVAPGDRVGVCLDRTADLVVVLLGVLVTGAAYVPMDPAYPADRLAYMTEDAELDLVVTESEAFPALEGVRTVRPGSLAGEAPDDLPAPGSLSADGAAYVIYTSGSTGRPKGVVVPHRNVAALMDATREDFALGGNDVWTLFHSSAFDFSVWEIWGCLTTGGKLVVVPYWASRDPQRFARLLADERVTVLSQTPSAFAQLMEADRAEPVTDSVRLVVFGGEPLDTGPLRSWLDRHPASRCRLVNMFGITETTVHVTAQTVTRREALTGSRSVGHPLPGWHVYVLDPEGRELPPGAAGEIHVGGAGVAGQYLNRPELTERRFVPDPYAPGPMYRSGDRGRLLPDGRLEHLGRLDNQVKLRGFRIEPDEIRARLLEAPAVAAAAVVLRRTPGDAAGARLDAYVVLRGEDGEPCGTAPPAGTEEVRRHAARFLPEHMVPSTVTALPALPLTPNGKIDTARLPEPLLGGGQSTPSPADEEAGDLESRLRGVWERVFGFRVGPDDDFFGLGGNSLLAVRLLAALRDAAMPVFPLPRLYQHRTVRALAAYLDGTEAHT</sequence>
<dbReference type="InterPro" id="IPR000873">
    <property type="entry name" value="AMP-dep_synth/lig_dom"/>
</dbReference>
<protein>
    <recommendedName>
        <fullName evidence="5">Carrier domain-containing protein</fullName>
    </recommendedName>
</protein>